<dbReference type="InterPro" id="IPR029028">
    <property type="entry name" value="Alpha/beta_knot_MTases"/>
</dbReference>
<feature type="signal peptide" evidence="7">
    <location>
        <begin position="1"/>
        <end position="22"/>
    </location>
</feature>
<dbReference type="PANTHER" id="PTHR43453">
    <property type="entry name" value="RRNA METHYLASE-LIKE"/>
    <property type="match status" value="1"/>
</dbReference>
<accession>A0A7S1Y6X6</accession>
<organism evidence="9">
    <name type="scientific">Grammatophora oceanica</name>
    <dbReference type="NCBI Taxonomy" id="210454"/>
    <lineage>
        <taxon>Eukaryota</taxon>
        <taxon>Sar</taxon>
        <taxon>Stramenopiles</taxon>
        <taxon>Ochrophyta</taxon>
        <taxon>Bacillariophyta</taxon>
        <taxon>Fragilariophyceae</taxon>
        <taxon>Fragilariophycidae</taxon>
        <taxon>Rhabdonematales</taxon>
        <taxon>Grammatophoraceae</taxon>
        <taxon>Grammatophora</taxon>
    </lineage>
</organism>
<evidence type="ECO:0000256" key="5">
    <source>
        <dbReference type="ARBA" id="ARBA00022694"/>
    </source>
</evidence>
<evidence type="ECO:0000313" key="9">
    <source>
        <dbReference type="EMBL" id="CAD9285414.1"/>
    </source>
</evidence>
<proteinExistence type="predicted"/>
<feature type="chain" id="PRO_5030891263" description="tRNA/rRNA methyltransferase SpoU type domain-containing protein" evidence="7">
    <location>
        <begin position="23"/>
        <end position="380"/>
    </location>
</feature>
<dbReference type="PANTHER" id="PTHR43453:SF1">
    <property type="entry name" value="TRNA_RRNA METHYLTRANSFERASE SPOU TYPE DOMAIN-CONTAINING PROTEIN"/>
    <property type="match status" value="1"/>
</dbReference>
<evidence type="ECO:0000256" key="2">
    <source>
        <dbReference type="ARBA" id="ARBA00022603"/>
    </source>
</evidence>
<dbReference type="GO" id="GO:0002938">
    <property type="term" value="P:tRNA guanine ribose methylation"/>
    <property type="evidence" value="ECO:0007669"/>
    <property type="project" value="TreeGrafter"/>
</dbReference>
<keyword evidence="4" id="KW-0949">S-adenosyl-L-methionine</keyword>
<dbReference type="InterPro" id="IPR029026">
    <property type="entry name" value="tRNA_m1G_MTases_N"/>
</dbReference>
<keyword evidence="1" id="KW-0820">tRNA-binding</keyword>
<dbReference type="Pfam" id="PF00588">
    <property type="entry name" value="SpoU_methylase"/>
    <property type="match status" value="1"/>
</dbReference>
<dbReference type="GO" id="GO:0000049">
    <property type="term" value="F:tRNA binding"/>
    <property type="evidence" value="ECO:0007669"/>
    <property type="project" value="UniProtKB-KW"/>
</dbReference>
<dbReference type="GO" id="GO:0008173">
    <property type="term" value="F:RNA methyltransferase activity"/>
    <property type="evidence" value="ECO:0007669"/>
    <property type="project" value="InterPro"/>
</dbReference>
<evidence type="ECO:0000256" key="6">
    <source>
        <dbReference type="ARBA" id="ARBA00022884"/>
    </source>
</evidence>
<evidence type="ECO:0000256" key="7">
    <source>
        <dbReference type="SAM" id="SignalP"/>
    </source>
</evidence>
<keyword evidence="2" id="KW-0489">Methyltransferase</keyword>
<dbReference type="EMBL" id="HBGK01027400">
    <property type="protein sequence ID" value="CAD9285414.1"/>
    <property type="molecule type" value="Transcribed_RNA"/>
</dbReference>
<evidence type="ECO:0000256" key="3">
    <source>
        <dbReference type="ARBA" id="ARBA00022679"/>
    </source>
</evidence>
<protein>
    <recommendedName>
        <fullName evidence="8">tRNA/rRNA methyltransferase SpoU type domain-containing protein</fullName>
    </recommendedName>
</protein>
<dbReference type="CDD" id="cd18092">
    <property type="entry name" value="SpoU-like_TrmH"/>
    <property type="match status" value="1"/>
</dbReference>
<feature type="domain" description="tRNA/rRNA methyltransferase SpoU type" evidence="8">
    <location>
        <begin position="170"/>
        <end position="318"/>
    </location>
</feature>
<dbReference type="Gene3D" id="3.40.1280.10">
    <property type="match status" value="1"/>
</dbReference>
<dbReference type="AlphaFoldDB" id="A0A7S1Y6X6"/>
<name>A0A7S1Y6X6_9STRA</name>
<dbReference type="InterPro" id="IPR001537">
    <property type="entry name" value="SpoU_MeTrfase"/>
</dbReference>
<sequence length="380" mass="42910">MSKEWLWLLSTLFITMLSVVRSFRVVHKSRRLIATPRSQITRCFAQRGSVSARERRRVKEGYVEGPETTNLDWETFDYSDCPKADERFGKGAASLVQMANSPRDLKELAESEAREDEKALEKLRRYWDAWDSLSPDLVARATETLRPFIREDRAERMESVLKQRTKNCRFLFENPSNPSNVWACLRTIDSFGVQDVDLVVQSGQYEGKGAIAQKSGLRTAMGSAQWLSLTNHPTTASAVAKLKSEGYKLYASDLNPNSKDVRDVDWSADGDRPICIVMGNEGRGISQEMRELADETFTLPMCGFAESFNLSVATAITLAHLSAKSGHENQEGPLRPGDMDEHEYNRLLLKGIIFSLPQRRTARALLKRNNVVLPNALGWM</sequence>
<keyword evidence="6" id="KW-0694">RNA-binding</keyword>
<evidence type="ECO:0000256" key="4">
    <source>
        <dbReference type="ARBA" id="ARBA00022691"/>
    </source>
</evidence>
<gene>
    <name evidence="9" type="ORF">GOCE00092_LOCUS14177</name>
</gene>
<keyword evidence="3" id="KW-0808">Transferase</keyword>
<reference evidence="9" key="1">
    <citation type="submission" date="2021-01" db="EMBL/GenBank/DDBJ databases">
        <authorList>
            <person name="Corre E."/>
            <person name="Pelletier E."/>
            <person name="Niang G."/>
            <person name="Scheremetjew M."/>
            <person name="Finn R."/>
            <person name="Kale V."/>
            <person name="Holt S."/>
            <person name="Cochrane G."/>
            <person name="Meng A."/>
            <person name="Brown T."/>
            <person name="Cohen L."/>
        </authorList>
    </citation>
    <scope>NUCLEOTIDE SEQUENCE</scope>
    <source>
        <strain evidence="9">CCMP 410</strain>
    </source>
</reference>
<evidence type="ECO:0000256" key="1">
    <source>
        <dbReference type="ARBA" id="ARBA00022555"/>
    </source>
</evidence>
<dbReference type="SUPFAM" id="SSF75217">
    <property type="entry name" value="alpha/beta knot"/>
    <property type="match status" value="1"/>
</dbReference>
<dbReference type="InterPro" id="IPR033671">
    <property type="entry name" value="TrmH"/>
</dbReference>
<evidence type="ECO:0000259" key="8">
    <source>
        <dbReference type="Pfam" id="PF00588"/>
    </source>
</evidence>
<keyword evidence="7" id="KW-0732">Signal</keyword>
<keyword evidence="5" id="KW-0819">tRNA processing</keyword>